<dbReference type="OrthoDB" id="5195614at2"/>
<evidence type="ECO:0000313" key="3">
    <source>
        <dbReference type="EMBL" id="ARZ71758.1"/>
    </source>
</evidence>
<organism evidence="3 4">
    <name type="scientific">Streptomyces albireticuli</name>
    <dbReference type="NCBI Taxonomy" id="1940"/>
    <lineage>
        <taxon>Bacteria</taxon>
        <taxon>Bacillati</taxon>
        <taxon>Actinomycetota</taxon>
        <taxon>Actinomycetes</taxon>
        <taxon>Kitasatosporales</taxon>
        <taxon>Streptomycetaceae</taxon>
        <taxon>Streptomyces</taxon>
    </lineage>
</organism>
<dbReference type="SUPFAM" id="SSF50370">
    <property type="entry name" value="Ricin B-like lectins"/>
    <property type="match status" value="1"/>
</dbReference>
<feature type="signal peptide" evidence="1">
    <location>
        <begin position="1"/>
        <end position="32"/>
    </location>
</feature>
<sequence>MTITAVRPAARFALLACTTLALGFGGALPAQAAPAGPTTATRAAAADDEVNITQGQPGWGLDQRLRDLHQQNRSKSRGDYVGSLINGLGPALNGHYNLLVTVSDARFTHDLTGFKFRALVRKSNGVYYNVWVFDSGTFRLQSDGGWANWGLYGRWDQSDGNLTFHRASGGEIRGKDGKCLDIAHSRAENGTAVQTYDCNNSNAQWWRHEGSALRAGDLGNWCLDAAGAATGAQAQLWACNGTPPQQWAYEQGQLRNAQWGYCLDVPNGNTANGSRLQMYQCNGTDSQRFTIPGD</sequence>
<accession>A0A1Z2LC14</accession>
<dbReference type="Pfam" id="PF00652">
    <property type="entry name" value="Ricin_B_lectin"/>
    <property type="match status" value="1"/>
</dbReference>
<gene>
    <name evidence="3" type="ORF">SMD11_6182</name>
</gene>
<protein>
    <recommendedName>
        <fullName evidence="2">Ricin B lectin domain-containing protein</fullName>
    </recommendedName>
</protein>
<dbReference type="KEGG" id="salj:SMD11_6182"/>
<dbReference type="Gene3D" id="2.80.10.50">
    <property type="match status" value="2"/>
</dbReference>
<feature type="chain" id="PRO_5011989254" description="Ricin B lectin domain-containing protein" evidence="1">
    <location>
        <begin position="33"/>
        <end position="294"/>
    </location>
</feature>
<feature type="domain" description="Ricin B lectin" evidence="2">
    <location>
        <begin position="166"/>
        <end position="292"/>
    </location>
</feature>
<dbReference type="EMBL" id="CP021744">
    <property type="protein sequence ID" value="ARZ71758.1"/>
    <property type="molecule type" value="Genomic_DNA"/>
</dbReference>
<dbReference type="Proteomes" id="UP000195755">
    <property type="component" value="Chromosome"/>
</dbReference>
<evidence type="ECO:0000259" key="2">
    <source>
        <dbReference type="SMART" id="SM00458"/>
    </source>
</evidence>
<dbReference type="RefSeq" id="WP_159395403.1">
    <property type="nucleotide sequence ID" value="NZ_CP021744.1"/>
</dbReference>
<evidence type="ECO:0000313" key="4">
    <source>
        <dbReference type="Proteomes" id="UP000195755"/>
    </source>
</evidence>
<dbReference type="PROSITE" id="PS50231">
    <property type="entry name" value="RICIN_B_LECTIN"/>
    <property type="match status" value="1"/>
</dbReference>
<keyword evidence="1" id="KW-0732">Signal</keyword>
<proteinExistence type="predicted"/>
<name>A0A1Z2LC14_9ACTN</name>
<dbReference type="SMART" id="SM00458">
    <property type="entry name" value="RICIN"/>
    <property type="match status" value="1"/>
</dbReference>
<evidence type="ECO:0000256" key="1">
    <source>
        <dbReference type="SAM" id="SignalP"/>
    </source>
</evidence>
<dbReference type="InterPro" id="IPR000772">
    <property type="entry name" value="Ricin_B_lectin"/>
</dbReference>
<dbReference type="InterPro" id="IPR035992">
    <property type="entry name" value="Ricin_B-like_lectins"/>
</dbReference>
<dbReference type="AlphaFoldDB" id="A0A1Z2LC14"/>
<reference evidence="3 4" key="1">
    <citation type="submission" date="2017-06" db="EMBL/GenBank/DDBJ databases">
        <title>Streptomyces albireticuli Genome sequencing and assembly.</title>
        <authorList>
            <person name="Wang Y."/>
            <person name="Du B."/>
            <person name="Ding Y."/>
            <person name="Liu H."/>
            <person name="Hou Q."/>
            <person name="Liu K."/>
            <person name="Yao L."/>
            <person name="Wang C."/>
        </authorList>
    </citation>
    <scope>NUCLEOTIDE SEQUENCE [LARGE SCALE GENOMIC DNA]</scope>
    <source>
        <strain evidence="3 4">MDJK11</strain>
    </source>
</reference>